<dbReference type="Proteomes" id="UP000297777">
    <property type="component" value="Unassembled WGS sequence"/>
</dbReference>
<evidence type="ECO:0000313" key="2">
    <source>
        <dbReference type="Proteomes" id="UP000297777"/>
    </source>
</evidence>
<sequence>MPLFKSEPKPAPAPAPQPPVIVTWQCSCGSSNRVHAGTATRKCKKTICGKYWVYKNGKWEDDYHGGKMSYYEPWQRDPDVD</sequence>
<accession>A0A4Z1EA52</accession>
<reference evidence="1 2" key="1">
    <citation type="submission" date="2017-12" db="EMBL/GenBank/DDBJ databases">
        <title>Comparative genomics of Botrytis spp.</title>
        <authorList>
            <person name="Valero-Jimenez C.A."/>
            <person name="Tapia P."/>
            <person name="Veloso J."/>
            <person name="Silva-Moreno E."/>
            <person name="Staats M."/>
            <person name="Valdes J.H."/>
            <person name="Van Kan J.A.L."/>
        </authorList>
    </citation>
    <scope>NUCLEOTIDE SEQUENCE [LARGE SCALE GENOMIC DNA]</scope>
    <source>
        <strain evidence="1 2">Bt9001</strain>
    </source>
</reference>
<proteinExistence type="predicted"/>
<evidence type="ECO:0000313" key="1">
    <source>
        <dbReference type="EMBL" id="TGO09065.1"/>
    </source>
</evidence>
<protein>
    <submittedName>
        <fullName evidence="1">Uncharacterized protein</fullName>
    </submittedName>
</protein>
<gene>
    <name evidence="1" type="ORF">BTUL_0181g00260</name>
</gene>
<keyword evidence="2" id="KW-1185">Reference proteome</keyword>
<dbReference type="OrthoDB" id="3459664at2759"/>
<organism evidence="1 2">
    <name type="scientific">Botrytis tulipae</name>
    <dbReference type="NCBI Taxonomy" id="87230"/>
    <lineage>
        <taxon>Eukaryota</taxon>
        <taxon>Fungi</taxon>
        <taxon>Dikarya</taxon>
        <taxon>Ascomycota</taxon>
        <taxon>Pezizomycotina</taxon>
        <taxon>Leotiomycetes</taxon>
        <taxon>Helotiales</taxon>
        <taxon>Sclerotiniaceae</taxon>
        <taxon>Botrytis</taxon>
    </lineage>
</organism>
<name>A0A4Z1EA52_9HELO</name>
<dbReference type="EMBL" id="PQXH01000181">
    <property type="protein sequence ID" value="TGO09065.1"/>
    <property type="molecule type" value="Genomic_DNA"/>
</dbReference>
<dbReference type="AlphaFoldDB" id="A0A4Z1EA52"/>
<comment type="caution">
    <text evidence="1">The sequence shown here is derived from an EMBL/GenBank/DDBJ whole genome shotgun (WGS) entry which is preliminary data.</text>
</comment>